<comment type="subcellular location">
    <subcellularLocation>
        <location evidence="1">Membrane</location>
        <topology evidence="1">Single-pass type I membrane protein</topology>
    </subcellularLocation>
</comment>
<evidence type="ECO:0000259" key="8">
    <source>
        <dbReference type="PROSITE" id="PS50011"/>
    </source>
</evidence>
<dbReference type="InterPro" id="IPR008271">
    <property type="entry name" value="Ser/Thr_kinase_AS"/>
</dbReference>
<dbReference type="PANTHER" id="PTHR27005:SF283">
    <property type="entry name" value="OS02G0633066 PROTEIN"/>
    <property type="match status" value="1"/>
</dbReference>
<feature type="signal peptide" evidence="7">
    <location>
        <begin position="1"/>
        <end position="17"/>
    </location>
</feature>
<keyword evidence="10" id="KW-1185">Reference proteome</keyword>
<dbReference type="GO" id="GO:0005886">
    <property type="term" value="C:plasma membrane"/>
    <property type="evidence" value="ECO:0007669"/>
    <property type="project" value="TreeGrafter"/>
</dbReference>
<dbReference type="Proteomes" id="UP000541444">
    <property type="component" value="Unassembled WGS sequence"/>
</dbReference>
<dbReference type="InterPro" id="IPR025287">
    <property type="entry name" value="WAK_GUB"/>
</dbReference>
<protein>
    <recommendedName>
        <fullName evidence="8">Protein kinase domain-containing protein</fullName>
    </recommendedName>
</protein>
<dbReference type="InterPro" id="IPR045274">
    <property type="entry name" value="WAK-like"/>
</dbReference>
<dbReference type="GO" id="GO:0007166">
    <property type="term" value="P:cell surface receptor signaling pathway"/>
    <property type="evidence" value="ECO:0007669"/>
    <property type="project" value="InterPro"/>
</dbReference>
<feature type="domain" description="Protein kinase" evidence="8">
    <location>
        <begin position="1"/>
        <end position="338"/>
    </location>
</feature>
<organism evidence="9 10">
    <name type="scientific">Kingdonia uniflora</name>
    <dbReference type="NCBI Taxonomy" id="39325"/>
    <lineage>
        <taxon>Eukaryota</taxon>
        <taxon>Viridiplantae</taxon>
        <taxon>Streptophyta</taxon>
        <taxon>Embryophyta</taxon>
        <taxon>Tracheophyta</taxon>
        <taxon>Spermatophyta</taxon>
        <taxon>Magnoliopsida</taxon>
        <taxon>Ranunculales</taxon>
        <taxon>Circaeasteraceae</taxon>
        <taxon>Kingdonia</taxon>
    </lineage>
</organism>
<keyword evidence="3" id="KW-0547">Nucleotide-binding</keyword>
<dbReference type="FunFam" id="1.10.510.10:FF:000084">
    <property type="entry name" value="Wall-associated receptor kinase 2"/>
    <property type="match status" value="1"/>
</dbReference>
<proteinExistence type="predicted"/>
<feature type="chain" id="PRO_5029747477" description="Protein kinase domain-containing protein" evidence="7">
    <location>
        <begin position="18"/>
        <end position="373"/>
    </location>
</feature>
<dbReference type="InterPro" id="IPR011009">
    <property type="entry name" value="Kinase-like_dom_sf"/>
</dbReference>
<dbReference type="PANTHER" id="PTHR27005">
    <property type="entry name" value="WALL-ASSOCIATED RECEPTOR KINASE-LIKE 21"/>
    <property type="match status" value="1"/>
</dbReference>
<dbReference type="SMART" id="SM00220">
    <property type="entry name" value="S_TKc"/>
    <property type="match status" value="1"/>
</dbReference>
<dbReference type="AlphaFoldDB" id="A0A7J7P481"/>
<dbReference type="InterPro" id="IPR000719">
    <property type="entry name" value="Prot_kinase_dom"/>
</dbReference>
<keyword evidence="5" id="KW-1015">Disulfide bond</keyword>
<dbReference type="GO" id="GO:0004674">
    <property type="term" value="F:protein serine/threonine kinase activity"/>
    <property type="evidence" value="ECO:0007669"/>
    <property type="project" value="TreeGrafter"/>
</dbReference>
<accession>A0A7J7P481</accession>
<dbReference type="Pfam" id="PF13947">
    <property type="entry name" value="GUB_WAK_bind"/>
    <property type="match status" value="1"/>
</dbReference>
<dbReference type="GO" id="GO:0030247">
    <property type="term" value="F:polysaccharide binding"/>
    <property type="evidence" value="ECO:0007669"/>
    <property type="project" value="InterPro"/>
</dbReference>
<dbReference type="Gene3D" id="1.10.510.10">
    <property type="entry name" value="Transferase(Phosphotransferase) domain 1"/>
    <property type="match status" value="1"/>
</dbReference>
<dbReference type="EMBL" id="JACGCM010000287">
    <property type="protein sequence ID" value="KAF6174256.1"/>
    <property type="molecule type" value="Genomic_DNA"/>
</dbReference>
<evidence type="ECO:0000256" key="5">
    <source>
        <dbReference type="ARBA" id="ARBA00023157"/>
    </source>
</evidence>
<evidence type="ECO:0000313" key="9">
    <source>
        <dbReference type="EMBL" id="KAF6174256.1"/>
    </source>
</evidence>
<evidence type="ECO:0000256" key="3">
    <source>
        <dbReference type="ARBA" id="ARBA00022741"/>
    </source>
</evidence>
<sequence>MLLQLLICLSWLTVTSAVATGCQKKCGDFNIPYPFGIGEQNCYKPGLDYLFCNESFSPPRLLLGNIPVVDISLINGSMTVNLPVFSSCYNKAGDRSDNIEWGLGLPELFTVSYTRNKFTAIGCDTSAIMSYLFSNKTFGGCISVCGTPNEEVDGSCSGSGCCQKSIPKAETAGALAYLHSAASTPIIHRDVKSANILLDDNFTAKVADFGASRLVPIDRTQITTLVQGTLGYLDPEYFHTSRLTQKSDVYSFGVVLVELLTEEKPLSFQRSQDDINLATYFTVSLKENRLFQLVKPQIINEGKSEQIIAYSELAKRCLNLNGEKRPTMKEVAMELEGLRKFEKSISLLSEPEDINSIELSSYTGDTSGKYSME</sequence>
<evidence type="ECO:0000256" key="7">
    <source>
        <dbReference type="SAM" id="SignalP"/>
    </source>
</evidence>
<keyword evidence="2 7" id="KW-0732">Signal</keyword>
<dbReference type="PROSITE" id="PS50011">
    <property type="entry name" value="PROTEIN_KINASE_DOM"/>
    <property type="match status" value="1"/>
</dbReference>
<gene>
    <name evidence="9" type="ORF">GIB67_033788</name>
</gene>
<reference evidence="9 10" key="1">
    <citation type="journal article" date="2020" name="IScience">
        <title>Genome Sequencing of the Endangered Kingdonia uniflora (Circaeasteraceae, Ranunculales) Reveals Potential Mechanisms of Evolutionary Specialization.</title>
        <authorList>
            <person name="Sun Y."/>
            <person name="Deng T."/>
            <person name="Zhang A."/>
            <person name="Moore M.J."/>
            <person name="Landis J.B."/>
            <person name="Lin N."/>
            <person name="Zhang H."/>
            <person name="Zhang X."/>
            <person name="Huang J."/>
            <person name="Zhang X."/>
            <person name="Sun H."/>
            <person name="Wang H."/>
        </authorList>
    </citation>
    <scope>NUCLEOTIDE SEQUENCE [LARGE SCALE GENOMIC DNA]</scope>
    <source>
        <strain evidence="9">TB1705</strain>
        <tissue evidence="9">Leaf</tissue>
    </source>
</reference>
<evidence type="ECO:0000256" key="6">
    <source>
        <dbReference type="ARBA" id="ARBA00023180"/>
    </source>
</evidence>
<dbReference type="GO" id="GO:0005524">
    <property type="term" value="F:ATP binding"/>
    <property type="evidence" value="ECO:0007669"/>
    <property type="project" value="UniProtKB-KW"/>
</dbReference>
<evidence type="ECO:0000256" key="2">
    <source>
        <dbReference type="ARBA" id="ARBA00022729"/>
    </source>
</evidence>
<dbReference type="OrthoDB" id="544619at2759"/>
<name>A0A7J7P481_9MAGN</name>
<dbReference type="Pfam" id="PF00069">
    <property type="entry name" value="Pkinase"/>
    <property type="match status" value="1"/>
</dbReference>
<keyword evidence="4" id="KW-0067">ATP-binding</keyword>
<evidence type="ECO:0000313" key="10">
    <source>
        <dbReference type="Proteomes" id="UP000541444"/>
    </source>
</evidence>
<dbReference type="SUPFAM" id="SSF56112">
    <property type="entry name" value="Protein kinase-like (PK-like)"/>
    <property type="match status" value="1"/>
</dbReference>
<keyword evidence="6" id="KW-0325">Glycoprotein</keyword>
<comment type="caution">
    <text evidence="9">The sequence shown here is derived from an EMBL/GenBank/DDBJ whole genome shotgun (WGS) entry which is preliminary data.</text>
</comment>
<dbReference type="PROSITE" id="PS00108">
    <property type="entry name" value="PROTEIN_KINASE_ST"/>
    <property type="match status" value="1"/>
</dbReference>
<evidence type="ECO:0000256" key="1">
    <source>
        <dbReference type="ARBA" id="ARBA00004479"/>
    </source>
</evidence>
<evidence type="ECO:0000256" key="4">
    <source>
        <dbReference type="ARBA" id="ARBA00022840"/>
    </source>
</evidence>